<keyword evidence="1" id="KW-0175">Coiled coil</keyword>
<accession>A0ABW9F4P1</accession>
<evidence type="ECO:0000313" key="2">
    <source>
        <dbReference type="EMBL" id="MFM1524282.1"/>
    </source>
</evidence>
<keyword evidence="3" id="KW-1185">Reference proteome</keyword>
<comment type="caution">
    <text evidence="2">The sequence shown here is derived from an EMBL/GenBank/DDBJ whole genome shotgun (WGS) entry which is preliminary data.</text>
</comment>
<dbReference type="EMBL" id="JBFNFH010000001">
    <property type="protein sequence ID" value="MFM1524282.1"/>
    <property type="molecule type" value="Genomic_DNA"/>
</dbReference>
<gene>
    <name evidence="2" type="ORF">ABGF40_01170</name>
</gene>
<dbReference type="Proteomes" id="UP001629536">
    <property type="component" value="Unassembled WGS sequence"/>
</dbReference>
<organism evidence="2 3">
    <name type="scientific">Helcococcus bovis</name>
    <dbReference type="NCBI Taxonomy" id="3153252"/>
    <lineage>
        <taxon>Bacteria</taxon>
        <taxon>Bacillati</taxon>
        <taxon>Bacillota</taxon>
        <taxon>Tissierellia</taxon>
        <taxon>Tissierellales</taxon>
        <taxon>Peptoniphilaceae</taxon>
        <taxon>Helcococcus</taxon>
    </lineage>
</organism>
<feature type="coiled-coil region" evidence="1">
    <location>
        <begin position="42"/>
        <end position="69"/>
    </location>
</feature>
<name>A0ABW9F4P1_9FIRM</name>
<evidence type="ECO:0008006" key="4">
    <source>
        <dbReference type="Google" id="ProtNLM"/>
    </source>
</evidence>
<reference evidence="2 3" key="1">
    <citation type="journal article" date="2024" name="Front. Microbiol.">
        <title>Pangenomic and biochemical analyses of Helcococcus ovis reveal widespread tetracycline resistance and a novel bacterial species, Helcococcus bovis.</title>
        <authorList>
            <person name="Cunha F."/>
            <person name="Zhai Y."/>
            <person name="Casaro S."/>
            <person name="Jones K.L."/>
            <person name="Hernandez M."/>
            <person name="Bisinotto R.S."/>
            <person name="Kariyawasam S."/>
            <person name="Brown M.B."/>
            <person name="Phillips A."/>
            <person name="Jeong K.C."/>
            <person name="Galvao K.N."/>
        </authorList>
    </citation>
    <scope>NUCLEOTIDE SEQUENCE [LARGE SCALE GENOMIC DNA]</scope>
    <source>
        <strain evidence="2 3">KG197</strain>
    </source>
</reference>
<sequence>MKKNIHDYSDIMDIERPTFNINRMSVYDRAAQFAPFAALTGHQDAVDEVARLTEKKQELSENYKDLLDYKLIEIIKNINQNSIIKVTYFKNDLKKSGGEYIIQNLKIKKLDFNSKKIIFEDKLELDIMNIIDIELIKK</sequence>
<protein>
    <recommendedName>
        <fullName evidence="4">YolD-like family protein</fullName>
    </recommendedName>
</protein>
<evidence type="ECO:0000256" key="1">
    <source>
        <dbReference type="SAM" id="Coils"/>
    </source>
</evidence>
<dbReference type="RefSeq" id="WP_408104413.1">
    <property type="nucleotide sequence ID" value="NZ_JBFNFH010000001.1"/>
</dbReference>
<proteinExistence type="predicted"/>
<evidence type="ECO:0000313" key="3">
    <source>
        <dbReference type="Proteomes" id="UP001629536"/>
    </source>
</evidence>